<dbReference type="Proteomes" id="UP001374584">
    <property type="component" value="Unassembled WGS sequence"/>
</dbReference>
<comment type="caution">
    <text evidence="1">The sequence shown here is derived from an EMBL/GenBank/DDBJ whole genome shotgun (WGS) entry which is preliminary data.</text>
</comment>
<name>A0AAN9LAV9_PHACN</name>
<keyword evidence="2" id="KW-1185">Reference proteome</keyword>
<reference evidence="1 2" key="1">
    <citation type="submission" date="2024-01" db="EMBL/GenBank/DDBJ databases">
        <title>The genomes of 5 underutilized Papilionoideae crops provide insights into root nodulation and disease resistanc.</title>
        <authorList>
            <person name="Jiang F."/>
        </authorList>
    </citation>
    <scope>NUCLEOTIDE SEQUENCE [LARGE SCALE GENOMIC DNA]</scope>
    <source>
        <strain evidence="1">JINMINGXINNONG_FW02</strain>
        <tissue evidence="1">Leaves</tissue>
    </source>
</reference>
<protein>
    <submittedName>
        <fullName evidence="1">Uncharacterized protein</fullName>
    </submittedName>
</protein>
<accession>A0AAN9LAV9</accession>
<gene>
    <name evidence="1" type="ORF">VNO80_29392</name>
</gene>
<dbReference type="EMBL" id="JAYMYR010000011">
    <property type="protein sequence ID" value="KAK7332637.1"/>
    <property type="molecule type" value="Genomic_DNA"/>
</dbReference>
<organism evidence="1 2">
    <name type="scientific">Phaseolus coccineus</name>
    <name type="common">Scarlet runner bean</name>
    <name type="synonym">Phaseolus multiflorus</name>
    <dbReference type="NCBI Taxonomy" id="3886"/>
    <lineage>
        <taxon>Eukaryota</taxon>
        <taxon>Viridiplantae</taxon>
        <taxon>Streptophyta</taxon>
        <taxon>Embryophyta</taxon>
        <taxon>Tracheophyta</taxon>
        <taxon>Spermatophyta</taxon>
        <taxon>Magnoliopsida</taxon>
        <taxon>eudicotyledons</taxon>
        <taxon>Gunneridae</taxon>
        <taxon>Pentapetalae</taxon>
        <taxon>rosids</taxon>
        <taxon>fabids</taxon>
        <taxon>Fabales</taxon>
        <taxon>Fabaceae</taxon>
        <taxon>Papilionoideae</taxon>
        <taxon>50 kb inversion clade</taxon>
        <taxon>NPAAA clade</taxon>
        <taxon>indigoferoid/millettioid clade</taxon>
        <taxon>Phaseoleae</taxon>
        <taxon>Phaseolus</taxon>
    </lineage>
</organism>
<evidence type="ECO:0000313" key="1">
    <source>
        <dbReference type="EMBL" id="KAK7332637.1"/>
    </source>
</evidence>
<proteinExistence type="predicted"/>
<dbReference type="AlphaFoldDB" id="A0AAN9LAV9"/>
<evidence type="ECO:0000313" key="2">
    <source>
        <dbReference type="Proteomes" id="UP001374584"/>
    </source>
</evidence>
<sequence>MRRAVSLDFRALVFASWGRREQSLWMLTTGQWNLLRSFWKFLEVSLSQLPQLTRMVIRWCRFPDHRGAYGASVTGAHVVALLPLLLELGRRRFFALCLRPQKPLTL</sequence>